<dbReference type="GO" id="GO:0004190">
    <property type="term" value="F:aspartic-type endopeptidase activity"/>
    <property type="evidence" value="ECO:0007669"/>
    <property type="project" value="InterPro"/>
</dbReference>
<dbReference type="Proteomes" id="UP000189670">
    <property type="component" value="Unassembled WGS sequence"/>
</dbReference>
<dbReference type="Pfam" id="PF13650">
    <property type="entry name" value="Asp_protease_2"/>
    <property type="match status" value="1"/>
</dbReference>
<dbReference type="GO" id="GO:0006508">
    <property type="term" value="P:proteolysis"/>
    <property type="evidence" value="ECO:0007669"/>
    <property type="project" value="InterPro"/>
</dbReference>
<name>A0A1V1NZF8_9BACT</name>
<dbReference type="EMBL" id="ATBP01001153">
    <property type="protein sequence ID" value="ETR67928.1"/>
    <property type="molecule type" value="Genomic_DNA"/>
</dbReference>
<dbReference type="InterPro" id="IPR001969">
    <property type="entry name" value="Aspartic_peptidase_AS"/>
</dbReference>
<comment type="caution">
    <text evidence="1">The sequence shown here is derived from an EMBL/GenBank/DDBJ whole genome shotgun (WGS) entry which is preliminary data.</text>
</comment>
<dbReference type="AlphaFoldDB" id="A0A1V1NZF8"/>
<dbReference type="SUPFAM" id="SSF50630">
    <property type="entry name" value="Acid proteases"/>
    <property type="match status" value="1"/>
</dbReference>
<sequence length="128" mass="14418">MGRIITSVTISNLGDTEKKIRIDALVDTGASHMILPLEWKNRLGDLEEIRTVEMETATQQVEHGSVCGPVKLQIEGFKPIFTEIVFINMVPENGEYEPLIGYIPLEQSQVAVDMLGHRLIFVKRLDLK</sequence>
<accession>A0A1V1NZF8</accession>
<gene>
    <name evidence="1" type="ORF">OMM_11063</name>
</gene>
<evidence type="ECO:0000313" key="2">
    <source>
        <dbReference type="Proteomes" id="UP000189670"/>
    </source>
</evidence>
<dbReference type="Gene3D" id="2.40.70.10">
    <property type="entry name" value="Acid Proteases"/>
    <property type="match status" value="1"/>
</dbReference>
<proteinExistence type="predicted"/>
<protein>
    <submittedName>
        <fullName evidence="1">Uncharacterized protein</fullName>
    </submittedName>
</protein>
<dbReference type="InterPro" id="IPR021109">
    <property type="entry name" value="Peptidase_aspartic_dom_sf"/>
</dbReference>
<organism evidence="1 2">
    <name type="scientific">Candidatus Magnetoglobus multicellularis str. Araruama</name>
    <dbReference type="NCBI Taxonomy" id="890399"/>
    <lineage>
        <taxon>Bacteria</taxon>
        <taxon>Pseudomonadati</taxon>
        <taxon>Thermodesulfobacteriota</taxon>
        <taxon>Desulfobacteria</taxon>
        <taxon>Desulfobacterales</taxon>
        <taxon>Desulfobacteraceae</taxon>
        <taxon>Candidatus Magnetoglobus</taxon>
    </lineage>
</organism>
<dbReference type="PROSITE" id="PS00141">
    <property type="entry name" value="ASP_PROTEASE"/>
    <property type="match status" value="1"/>
</dbReference>
<evidence type="ECO:0000313" key="1">
    <source>
        <dbReference type="EMBL" id="ETR67928.1"/>
    </source>
</evidence>
<reference evidence="2" key="1">
    <citation type="submission" date="2012-11" db="EMBL/GenBank/DDBJ databases">
        <authorList>
            <person name="Lucero-Rivera Y.E."/>
            <person name="Tovar-Ramirez D."/>
        </authorList>
    </citation>
    <scope>NUCLEOTIDE SEQUENCE [LARGE SCALE GENOMIC DNA]</scope>
    <source>
        <strain evidence="2">Araruama</strain>
    </source>
</reference>